<keyword evidence="3" id="KW-0804">Transcription</keyword>
<dbReference type="SUPFAM" id="SSF53822">
    <property type="entry name" value="Periplasmic binding protein-like I"/>
    <property type="match status" value="1"/>
</dbReference>
<proteinExistence type="predicted"/>
<dbReference type="CDD" id="cd01392">
    <property type="entry name" value="HTH_LacI"/>
    <property type="match status" value="1"/>
</dbReference>
<dbReference type="STRING" id="70996.SE18_00310"/>
<comment type="caution">
    <text evidence="5">The sequence shown here is derived from an EMBL/GenBank/DDBJ whole genome shotgun (WGS) entry which is preliminary data.</text>
</comment>
<evidence type="ECO:0000313" key="6">
    <source>
        <dbReference type="Proteomes" id="UP000050277"/>
    </source>
</evidence>
<dbReference type="Pfam" id="PF13377">
    <property type="entry name" value="Peripla_BP_3"/>
    <property type="match status" value="1"/>
</dbReference>
<dbReference type="InterPro" id="IPR046335">
    <property type="entry name" value="LacI/GalR-like_sensor"/>
</dbReference>
<protein>
    <recommendedName>
        <fullName evidence="4">HTH lacI-type domain-containing protein</fullName>
    </recommendedName>
</protein>
<evidence type="ECO:0000256" key="2">
    <source>
        <dbReference type="ARBA" id="ARBA00023125"/>
    </source>
</evidence>
<dbReference type="SMART" id="SM00354">
    <property type="entry name" value="HTH_LACI"/>
    <property type="match status" value="1"/>
</dbReference>
<dbReference type="Proteomes" id="UP000050277">
    <property type="component" value="Unassembled WGS sequence"/>
</dbReference>
<organism evidence="5 6">
    <name type="scientific">Herpetosiphon geysericola</name>
    <dbReference type="NCBI Taxonomy" id="70996"/>
    <lineage>
        <taxon>Bacteria</taxon>
        <taxon>Bacillati</taxon>
        <taxon>Chloroflexota</taxon>
        <taxon>Chloroflexia</taxon>
        <taxon>Herpetosiphonales</taxon>
        <taxon>Herpetosiphonaceae</taxon>
        <taxon>Herpetosiphon</taxon>
    </lineage>
</organism>
<evidence type="ECO:0000256" key="3">
    <source>
        <dbReference type="ARBA" id="ARBA00023163"/>
    </source>
</evidence>
<dbReference type="Gene3D" id="3.40.50.2300">
    <property type="match status" value="2"/>
</dbReference>
<keyword evidence="1" id="KW-0805">Transcription regulation</keyword>
<keyword evidence="2" id="KW-0238">DNA-binding</keyword>
<dbReference type="Gene3D" id="1.10.260.40">
    <property type="entry name" value="lambda repressor-like DNA-binding domains"/>
    <property type="match status" value="1"/>
</dbReference>
<dbReference type="CDD" id="cd06267">
    <property type="entry name" value="PBP1_LacI_sugar_binding-like"/>
    <property type="match status" value="1"/>
</dbReference>
<evidence type="ECO:0000313" key="5">
    <source>
        <dbReference type="EMBL" id="KPL92053.1"/>
    </source>
</evidence>
<name>A0A0P6Z463_9CHLR</name>
<gene>
    <name evidence="5" type="ORF">SE18_00310</name>
</gene>
<dbReference type="PANTHER" id="PTHR30146">
    <property type="entry name" value="LACI-RELATED TRANSCRIPTIONAL REPRESSOR"/>
    <property type="match status" value="1"/>
</dbReference>
<dbReference type="PROSITE" id="PS50932">
    <property type="entry name" value="HTH_LACI_2"/>
    <property type="match status" value="1"/>
</dbReference>
<evidence type="ECO:0000256" key="1">
    <source>
        <dbReference type="ARBA" id="ARBA00023015"/>
    </source>
</evidence>
<accession>A0A0P6Z463</accession>
<feature type="domain" description="HTH lacI-type" evidence="4">
    <location>
        <begin position="1"/>
        <end position="55"/>
    </location>
</feature>
<evidence type="ECO:0000259" key="4">
    <source>
        <dbReference type="PROSITE" id="PS50932"/>
    </source>
</evidence>
<dbReference type="InterPro" id="IPR000843">
    <property type="entry name" value="HTH_LacI"/>
</dbReference>
<dbReference type="Pfam" id="PF00356">
    <property type="entry name" value="LacI"/>
    <property type="match status" value="1"/>
</dbReference>
<reference evidence="5 6" key="1">
    <citation type="submission" date="2015-07" db="EMBL/GenBank/DDBJ databases">
        <title>Whole genome sequence of Herpetosiphon geysericola DSM 7119.</title>
        <authorList>
            <person name="Hemp J."/>
            <person name="Ward L.M."/>
            <person name="Pace L.A."/>
            <person name="Fischer W.W."/>
        </authorList>
    </citation>
    <scope>NUCLEOTIDE SEQUENCE [LARGE SCALE GENOMIC DNA]</scope>
    <source>
        <strain evidence="5 6">DSM 7119</strain>
    </source>
</reference>
<dbReference type="EMBL" id="LGKP01000002">
    <property type="protein sequence ID" value="KPL92053.1"/>
    <property type="molecule type" value="Genomic_DNA"/>
</dbReference>
<dbReference type="AlphaFoldDB" id="A0A0P6Z463"/>
<dbReference type="SUPFAM" id="SSF47413">
    <property type="entry name" value="lambda repressor-like DNA-binding domains"/>
    <property type="match status" value="1"/>
</dbReference>
<dbReference type="InterPro" id="IPR028082">
    <property type="entry name" value="Peripla_BP_I"/>
</dbReference>
<dbReference type="GO" id="GO:0003700">
    <property type="term" value="F:DNA-binding transcription factor activity"/>
    <property type="evidence" value="ECO:0007669"/>
    <property type="project" value="TreeGrafter"/>
</dbReference>
<dbReference type="InterPro" id="IPR010982">
    <property type="entry name" value="Lambda_DNA-bd_dom_sf"/>
</dbReference>
<keyword evidence="6" id="KW-1185">Reference proteome</keyword>
<sequence>MTIEQIAEIAQVSIATVSRVLNNQPHVRAEVRERVLAVMQEHHYTPQAAARTLAGQRPKVIAVFISETTATIFRNSTFSNLLQGMTEACNAKGYVLMVSLDSANRADDPATKLLHGRSVDGRIVIPNTINDPLLPQLIADRVPMVLVGKHPLLHHIVTVDIDHFAGSYQAVRHLLALGHESVGMIIGSLHAPASHDQIEGYQQAYREAGLPIHPALIVTGAESEHGGQSAIQQLLALQPRPTALFVSSAVMATGVLRTLHEAGLRIPDDMTVVCFDDVPTAASLNPSMTSLHQPMYDLGTTAANVLIEMIEGKTPSSENTILPISMIVRHENDECCDEEC</sequence>
<dbReference type="PANTHER" id="PTHR30146:SF109">
    <property type="entry name" value="HTH-TYPE TRANSCRIPTIONAL REGULATOR GALS"/>
    <property type="match status" value="1"/>
</dbReference>
<dbReference type="GO" id="GO:0000976">
    <property type="term" value="F:transcription cis-regulatory region binding"/>
    <property type="evidence" value="ECO:0007669"/>
    <property type="project" value="TreeGrafter"/>
</dbReference>